<gene>
    <name evidence="3" type="ORF">CLV29_2043</name>
</gene>
<evidence type="ECO:0000256" key="2">
    <source>
        <dbReference type="ARBA" id="ARBA00023002"/>
    </source>
</evidence>
<dbReference type="Proteomes" id="UP000295371">
    <property type="component" value="Unassembled WGS sequence"/>
</dbReference>
<dbReference type="RefSeq" id="WP_243831827.1">
    <property type="nucleotide sequence ID" value="NZ_SOAW01000001.1"/>
</dbReference>
<keyword evidence="2" id="KW-0560">Oxidoreductase</keyword>
<organism evidence="3 4">
    <name type="scientific">Naumannella halotolerans</name>
    <dbReference type="NCBI Taxonomy" id="993414"/>
    <lineage>
        <taxon>Bacteria</taxon>
        <taxon>Bacillati</taxon>
        <taxon>Actinomycetota</taxon>
        <taxon>Actinomycetes</taxon>
        <taxon>Propionibacteriales</taxon>
        <taxon>Propionibacteriaceae</taxon>
        <taxon>Naumannella</taxon>
    </lineage>
</organism>
<dbReference type="PANTHER" id="PTHR43669">
    <property type="entry name" value="5-KETO-D-GLUCONATE 5-REDUCTASE"/>
    <property type="match status" value="1"/>
</dbReference>
<keyword evidence="4" id="KW-1185">Reference proteome</keyword>
<dbReference type="InterPro" id="IPR036291">
    <property type="entry name" value="NAD(P)-bd_dom_sf"/>
</dbReference>
<evidence type="ECO:0000256" key="1">
    <source>
        <dbReference type="ARBA" id="ARBA00006484"/>
    </source>
</evidence>
<reference evidence="3 4" key="1">
    <citation type="submission" date="2019-03" db="EMBL/GenBank/DDBJ databases">
        <title>Genomic Encyclopedia of Archaeal and Bacterial Type Strains, Phase II (KMG-II): from individual species to whole genera.</title>
        <authorList>
            <person name="Goeker M."/>
        </authorList>
    </citation>
    <scope>NUCLEOTIDE SEQUENCE [LARGE SCALE GENOMIC DNA]</scope>
    <source>
        <strain evidence="3 4">DSM 24323</strain>
    </source>
</reference>
<dbReference type="EMBL" id="SOAW01000001">
    <property type="protein sequence ID" value="TDT34381.1"/>
    <property type="molecule type" value="Genomic_DNA"/>
</dbReference>
<dbReference type="PRINTS" id="PR00081">
    <property type="entry name" value="GDHRDH"/>
</dbReference>
<comment type="similarity">
    <text evidence="1">Belongs to the short-chain dehydrogenases/reductases (SDR) family.</text>
</comment>
<dbReference type="Pfam" id="PF00106">
    <property type="entry name" value="adh_short"/>
    <property type="match status" value="1"/>
</dbReference>
<dbReference type="CDD" id="cd05233">
    <property type="entry name" value="SDR_c"/>
    <property type="match status" value="1"/>
</dbReference>
<dbReference type="PANTHER" id="PTHR43669:SF3">
    <property type="entry name" value="ALCOHOL DEHYDROGENASE, PUTATIVE (AFU_ORTHOLOGUE AFUA_3G03445)-RELATED"/>
    <property type="match status" value="1"/>
</dbReference>
<proteinExistence type="inferred from homology"/>
<name>A0A4R7J9Z7_9ACTN</name>
<dbReference type="GO" id="GO:0016491">
    <property type="term" value="F:oxidoreductase activity"/>
    <property type="evidence" value="ECO:0007669"/>
    <property type="project" value="UniProtKB-KW"/>
</dbReference>
<evidence type="ECO:0000313" key="3">
    <source>
        <dbReference type="EMBL" id="TDT34381.1"/>
    </source>
</evidence>
<dbReference type="PROSITE" id="PS00061">
    <property type="entry name" value="ADH_SHORT"/>
    <property type="match status" value="1"/>
</dbReference>
<comment type="caution">
    <text evidence="3">The sequence shown here is derived from an EMBL/GenBank/DDBJ whole genome shotgun (WGS) entry which is preliminary data.</text>
</comment>
<dbReference type="Gene3D" id="3.40.50.720">
    <property type="entry name" value="NAD(P)-binding Rossmann-like Domain"/>
    <property type="match status" value="1"/>
</dbReference>
<evidence type="ECO:0000313" key="4">
    <source>
        <dbReference type="Proteomes" id="UP000295371"/>
    </source>
</evidence>
<accession>A0A4R7J9Z7</accession>
<sequence>MVIPGEPSSFAGQRVVVTGAAGGIGAAIAAGFVARGASVVINDLDHDRLQRTAEEIGAVAFAGDAAGAEGVAALVAAADAELGGIDCWVANAGVGGPVGLQLDEPGWDLTWQVNTMAHVRAAQLLVPRWSQTGGGRFVVTASAAGLLTLLGGAAYSVTKHAAVAFAEWLQLTYAHRGISVHAICPQGVDTALFRSSEGREVMEAEGVLQPVQVADALFAAIESGQFFVLPHPQVADYYVTRATHPDKWLAGMNKLQQRSEA</sequence>
<dbReference type="InterPro" id="IPR020904">
    <property type="entry name" value="Sc_DH/Rdtase_CS"/>
</dbReference>
<protein>
    <submittedName>
        <fullName evidence="3">Short-subunit dehydrogenase</fullName>
    </submittedName>
</protein>
<dbReference type="SUPFAM" id="SSF51735">
    <property type="entry name" value="NAD(P)-binding Rossmann-fold domains"/>
    <property type="match status" value="1"/>
</dbReference>
<dbReference type="AlphaFoldDB" id="A0A4R7J9Z7"/>
<dbReference type="InterPro" id="IPR002347">
    <property type="entry name" value="SDR_fam"/>
</dbReference>